<dbReference type="InterPro" id="IPR003591">
    <property type="entry name" value="Leu-rich_rpt_typical-subtyp"/>
</dbReference>
<proteinExistence type="inferred from homology"/>
<accession>A0AAD9TPP0</accession>
<organism evidence="14 15">
    <name type="scientific">Dipteronia dyeriana</name>
    <dbReference type="NCBI Taxonomy" id="168575"/>
    <lineage>
        <taxon>Eukaryota</taxon>
        <taxon>Viridiplantae</taxon>
        <taxon>Streptophyta</taxon>
        <taxon>Embryophyta</taxon>
        <taxon>Tracheophyta</taxon>
        <taxon>Spermatophyta</taxon>
        <taxon>Magnoliopsida</taxon>
        <taxon>eudicotyledons</taxon>
        <taxon>Gunneridae</taxon>
        <taxon>Pentapetalae</taxon>
        <taxon>rosids</taxon>
        <taxon>malvids</taxon>
        <taxon>Sapindales</taxon>
        <taxon>Sapindaceae</taxon>
        <taxon>Hippocastanoideae</taxon>
        <taxon>Acereae</taxon>
        <taxon>Dipteronia</taxon>
    </lineage>
</organism>
<dbReference type="Gene3D" id="3.80.10.10">
    <property type="entry name" value="Ribonuclease Inhibitor"/>
    <property type="match status" value="2"/>
</dbReference>
<dbReference type="InterPro" id="IPR032675">
    <property type="entry name" value="LRR_dom_sf"/>
</dbReference>
<dbReference type="InterPro" id="IPR013210">
    <property type="entry name" value="LRR_N_plant-typ"/>
</dbReference>
<keyword evidence="6" id="KW-0732">Signal</keyword>
<keyword evidence="7" id="KW-0677">Repeat</keyword>
<keyword evidence="4" id="KW-0433">Leucine-rich repeat</keyword>
<evidence type="ECO:0000256" key="12">
    <source>
        <dbReference type="SAM" id="Phobius"/>
    </source>
</evidence>
<dbReference type="Pfam" id="PF13855">
    <property type="entry name" value="LRR_8"/>
    <property type="match status" value="1"/>
</dbReference>
<keyword evidence="3" id="KW-1003">Cell membrane</keyword>
<comment type="subcellular location">
    <subcellularLocation>
        <location evidence="1">Cell membrane</location>
        <topology evidence="1">Single-pass type I membrane protein</topology>
    </subcellularLocation>
</comment>
<keyword evidence="9 12" id="KW-0472">Membrane</keyword>
<keyword evidence="10" id="KW-0675">Receptor</keyword>
<keyword evidence="15" id="KW-1185">Reference proteome</keyword>
<dbReference type="GO" id="GO:0005886">
    <property type="term" value="C:plasma membrane"/>
    <property type="evidence" value="ECO:0007669"/>
    <property type="project" value="UniProtKB-SubCell"/>
</dbReference>
<evidence type="ECO:0000313" key="15">
    <source>
        <dbReference type="Proteomes" id="UP001280121"/>
    </source>
</evidence>
<evidence type="ECO:0000256" key="10">
    <source>
        <dbReference type="ARBA" id="ARBA00023170"/>
    </source>
</evidence>
<dbReference type="FunFam" id="3.80.10.10:FF:000111">
    <property type="entry name" value="LRR receptor-like serine/threonine-protein kinase ERECTA"/>
    <property type="match status" value="1"/>
</dbReference>
<evidence type="ECO:0000256" key="11">
    <source>
        <dbReference type="ARBA" id="ARBA00023180"/>
    </source>
</evidence>
<evidence type="ECO:0000256" key="2">
    <source>
        <dbReference type="ARBA" id="ARBA00009592"/>
    </source>
</evidence>
<evidence type="ECO:0000256" key="3">
    <source>
        <dbReference type="ARBA" id="ARBA00022475"/>
    </source>
</evidence>
<keyword evidence="5 12" id="KW-0812">Transmembrane</keyword>
<evidence type="ECO:0000259" key="13">
    <source>
        <dbReference type="Pfam" id="PF08263"/>
    </source>
</evidence>
<keyword evidence="8 12" id="KW-1133">Transmembrane helix</keyword>
<feature type="transmembrane region" description="Helical" evidence="12">
    <location>
        <begin position="393"/>
        <end position="415"/>
    </location>
</feature>
<name>A0AAD9TPP0_9ROSI</name>
<protein>
    <recommendedName>
        <fullName evidence="13">Leucine-rich repeat-containing N-terminal plant-type domain-containing protein</fullName>
    </recommendedName>
</protein>
<evidence type="ECO:0000256" key="9">
    <source>
        <dbReference type="ARBA" id="ARBA00023136"/>
    </source>
</evidence>
<dbReference type="Pfam" id="PF08263">
    <property type="entry name" value="LRRNT_2"/>
    <property type="match status" value="1"/>
</dbReference>
<comment type="caution">
    <text evidence="14">The sequence shown here is derived from an EMBL/GenBank/DDBJ whole genome shotgun (WGS) entry which is preliminary data.</text>
</comment>
<sequence length="442" mass="49394">MKPTTNSFLSLVFLQLLAVATITISFCNGSTYVGFIQSERDALLRFKHDLNDSSNQLSTWVGDGDCCKWDGVVCSNFTGHVLELHLGTPSSSNQYYSSYADYRRSKLRGNLPVSIGNLSALLSLDLRRNSFSGGVLPSLKNCTKLVALDIGENEFSGNIPTWMGERFRKLVILNFRSNKFHGLLPTEFCHLTSLQIIDLAYNNLSGSIPRCINNFSAMVATDYSQGNSIQFLFNLLGEFSEDALLVMKGTTVKYDSTLNLVRSIDLSKNNFSGEIPMEVTSLHALRSLNLSHNFLRGRIPETIGDMTNIEAIDLSANLLLGKIPQSIASLTFLNHLNLSNNKLTGRIPLGTQLQSFDALSFIGNELCGSPLKNCTVATVPTPEHENGEHEVEWFYVSMALGFVVGFWSLIGPLLINRRWRYKYYCFLDRVWNKFVCIVRKCL</sequence>
<gene>
    <name evidence="14" type="ORF">Ddye_027401</name>
</gene>
<evidence type="ECO:0000313" key="14">
    <source>
        <dbReference type="EMBL" id="KAK2639606.1"/>
    </source>
</evidence>
<dbReference type="InterPro" id="IPR046956">
    <property type="entry name" value="RLP23-like"/>
</dbReference>
<evidence type="ECO:0000256" key="4">
    <source>
        <dbReference type="ARBA" id="ARBA00022614"/>
    </source>
</evidence>
<evidence type="ECO:0000256" key="5">
    <source>
        <dbReference type="ARBA" id="ARBA00022692"/>
    </source>
</evidence>
<dbReference type="SMART" id="SM00369">
    <property type="entry name" value="LRR_TYP"/>
    <property type="match status" value="4"/>
</dbReference>
<dbReference type="AlphaFoldDB" id="A0AAD9TPP0"/>
<comment type="similarity">
    <text evidence="2">Belongs to the RLP family.</text>
</comment>
<feature type="domain" description="Leucine-rich repeat-containing N-terminal plant-type" evidence="13">
    <location>
        <begin position="37"/>
        <end position="75"/>
    </location>
</feature>
<dbReference type="SUPFAM" id="SSF52058">
    <property type="entry name" value="L domain-like"/>
    <property type="match status" value="1"/>
</dbReference>
<evidence type="ECO:0000256" key="7">
    <source>
        <dbReference type="ARBA" id="ARBA00022737"/>
    </source>
</evidence>
<dbReference type="Proteomes" id="UP001280121">
    <property type="component" value="Unassembled WGS sequence"/>
</dbReference>
<dbReference type="Pfam" id="PF00560">
    <property type="entry name" value="LRR_1"/>
    <property type="match status" value="4"/>
</dbReference>
<evidence type="ECO:0000256" key="6">
    <source>
        <dbReference type="ARBA" id="ARBA00022729"/>
    </source>
</evidence>
<reference evidence="14" key="1">
    <citation type="journal article" date="2023" name="Plant J.">
        <title>Genome sequences and population genomics provide insights into the demographic history, inbreeding, and mutation load of two 'living fossil' tree species of Dipteronia.</title>
        <authorList>
            <person name="Feng Y."/>
            <person name="Comes H.P."/>
            <person name="Chen J."/>
            <person name="Zhu S."/>
            <person name="Lu R."/>
            <person name="Zhang X."/>
            <person name="Li P."/>
            <person name="Qiu J."/>
            <person name="Olsen K.M."/>
            <person name="Qiu Y."/>
        </authorList>
    </citation>
    <scope>NUCLEOTIDE SEQUENCE</scope>
    <source>
        <strain evidence="14">KIB01</strain>
    </source>
</reference>
<dbReference type="InterPro" id="IPR001611">
    <property type="entry name" value="Leu-rich_rpt"/>
</dbReference>
<dbReference type="PANTHER" id="PTHR48063:SF98">
    <property type="entry name" value="LRR RECEPTOR-LIKE SERINE_THREONINE-PROTEIN KINASE FLS2"/>
    <property type="match status" value="1"/>
</dbReference>
<dbReference type="PANTHER" id="PTHR48063">
    <property type="entry name" value="LRR RECEPTOR-LIKE KINASE"/>
    <property type="match status" value="1"/>
</dbReference>
<dbReference type="EMBL" id="JANJYI010000008">
    <property type="protein sequence ID" value="KAK2639606.1"/>
    <property type="molecule type" value="Genomic_DNA"/>
</dbReference>
<evidence type="ECO:0000256" key="1">
    <source>
        <dbReference type="ARBA" id="ARBA00004251"/>
    </source>
</evidence>
<keyword evidence="11" id="KW-0325">Glycoprotein</keyword>
<evidence type="ECO:0000256" key="8">
    <source>
        <dbReference type="ARBA" id="ARBA00022989"/>
    </source>
</evidence>